<sequence length="160" mass="17541">MPIVKKLLCLSLLFFVSVLSFADGKFVTVRVNILSGGCVLNDNEEIYVDFGDDVVIGQIDSGKYTQPVKYKLYCDSSFDELYLIFEGARGETANSLEVDNTPGLNIKLYFDNGPMNIGTRYEIDNYSNPPSLTAELALADGIRPVGGEFSTTATLTVGYH</sequence>
<evidence type="ECO:0000256" key="1">
    <source>
        <dbReference type="SAM" id="SignalP"/>
    </source>
</evidence>
<dbReference type="Proteomes" id="UP000005512">
    <property type="component" value="Unassembled WGS sequence"/>
</dbReference>
<name>D1P1N7_9GAMM</name>
<dbReference type="GO" id="GO:0007155">
    <property type="term" value="P:cell adhesion"/>
    <property type="evidence" value="ECO:0007669"/>
    <property type="project" value="InterPro"/>
</dbReference>
<dbReference type="GO" id="GO:0009289">
    <property type="term" value="C:pilus"/>
    <property type="evidence" value="ECO:0007669"/>
    <property type="project" value="InterPro"/>
</dbReference>
<dbReference type="InterPro" id="IPR008966">
    <property type="entry name" value="Adhesion_dom_sf"/>
</dbReference>
<gene>
    <name evidence="3" type="ORF">PROVRUST_06108</name>
</gene>
<dbReference type="GeneID" id="93422353"/>
<dbReference type="HOGENOM" id="CLU_114111_1_1_6"/>
<dbReference type="EMBL" id="ABXV02000021">
    <property type="protein sequence ID" value="EFB72823.1"/>
    <property type="molecule type" value="Genomic_DNA"/>
</dbReference>
<protein>
    <recommendedName>
        <fullName evidence="2">Fimbrial-type adhesion domain-containing protein</fullName>
    </recommendedName>
</protein>
<dbReference type="InterPro" id="IPR036937">
    <property type="entry name" value="Adhesion_dom_fimbrial_sf"/>
</dbReference>
<proteinExistence type="predicted"/>
<feature type="domain" description="Fimbrial-type adhesion" evidence="2">
    <location>
        <begin position="32"/>
        <end position="159"/>
    </location>
</feature>
<dbReference type="Gene3D" id="2.60.40.1090">
    <property type="entry name" value="Fimbrial-type adhesion domain"/>
    <property type="match status" value="1"/>
</dbReference>
<feature type="signal peptide" evidence="1">
    <location>
        <begin position="1"/>
        <end position="22"/>
    </location>
</feature>
<organism evidence="3 4">
    <name type="scientific">Providencia rustigianii DSM 4541</name>
    <dbReference type="NCBI Taxonomy" id="500637"/>
    <lineage>
        <taxon>Bacteria</taxon>
        <taxon>Pseudomonadati</taxon>
        <taxon>Pseudomonadota</taxon>
        <taxon>Gammaproteobacteria</taxon>
        <taxon>Enterobacterales</taxon>
        <taxon>Morganellaceae</taxon>
        <taxon>Providencia</taxon>
    </lineage>
</organism>
<dbReference type="AlphaFoldDB" id="D1P1N7"/>
<keyword evidence="1" id="KW-0732">Signal</keyword>
<dbReference type="eggNOG" id="COG3539">
    <property type="taxonomic scope" value="Bacteria"/>
</dbReference>
<dbReference type="RefSeq" id="WP_006814161.1">
    <property type="nucleotide sequence ID" value="NZ_GG703818.1"/>
</dbReference>
<keyword evidence="4" id="KW-1185">Reference proteome</keyword>
<dbReference type="STRING" id="500637.PROVRUST_06108"/>
<dbReference type="InterPro" id="IPR000259">
    <property type="entry name" value="Adhesion_dom_fimbrial"/>
</dbReference>
<evidence type="ECO:0000313" key="3">
    <source>
        <dbReference type="EMBL" id="EFB72823.1"/>
    </source>
</evidence>
<reference evidence="3" key="1">
    <citation type="submission" date="2009-12" db="EMBL/GenBank/DDBJ databases">
        <authorList>
            <person name="Weinstock G."/>
            <person name="Sodergren E."/>
            <person name="Clifton S."/>
            <person name="Fulton L."/>
            <person name="Fulton B."/>
            <person name="Courtney L."/>
            <person name="Fronick C."/>
            <person name="Harrison M."/>
            <person name="Strong C."/>
            <person name="Farmer C."/>
            <person name="Delahaunty K."/>
            <person name="Markovic C."/>
            <person name="Hall O."/>
            <person name="Minx P."/>
            <person name="Tomlinson C."/>
            <person name="Mitreva M."/>
            <person name="Nelson J."/>
            <person name="Hou S."/>
            <person name="Wollam A."/>
            <person name="Pepin K.H."/>
            <person name="Johnson M."/>
            <person name="Bhonagiri V."/>
            <person name="Nash W.E."/>
            <person name="Warren W."/>
            <person name="Chinwalla A."/>
            <person name="Mardis E.R."/>
            <person name="Wilson R.K."/>
        </authorList>
    </citation>
    <scope>NUCLEOTIDE SEQUENCE [LARGE SCALE GENOMIC DNA]</scope>
    <source>
        <strain evidence="3">DSM 4541</strain>
    </source>
</reference>
<evidence type="ECO:0000313" key="4">
    <source>
        <dbReference type="Proteomes" id="UP000005512"/>
    </source>
</evidence>
<dbReference type="SUPFAM" id="SSF49401">
    <property type="entry name" value="Bacterial adhesins"/>
    <property type="match status" value="1"/>
</dbReference>
<evidence type="ECO:0000259" key="2">
    <source>
        <dbReference type="Pfam" id="PF00419"/>
    </source>
</evidence>
<feature type="chain" id="PRO_5003024639" description="Fimbrial-type adhesion domain-containing protein" evidence="1">
    <location>
        <begin position="23"/>
        <end position="160"/>
    </location>
</feature>
<dbReference type="Pfam" id="PF00419">
    <property type="entry name" value="Fimbrial"/>
    <property type="match status" value="1"/>
</dbReference>
<comment type="caution">
    <text evidence="3">The sequence shown here is derived from an EMBL/GenBank/DDBJ whole genome shotgun (WGS) entry which is preliminary data.</text>
</comment>
<accession>D1P1N7</accession>